<comment type="caution">
    <text evidence="3">The sequence shown here is derived from an EMBL/GenBank/DDBJ whole genome shotgun (WGS) entry which is preliminary data.</text>
</comment>
<organism evidence="3">
    <name type="scientific">Cladocopium goreaui</name>
    <dbReference type="NCBI Taxonomy" id="2562237"/>
    <lineage>
        <taxon>Eukaryota</taxon>
        <taxon>Sar</taxon>
        <taxon>Alveolata</taxon>
        <taxon>Dinophyceae</taxon>
        <taxon>Suessiales</taxon>
        <taxon>Symbiodiniaceae</taxon>
        <taxon>Cladocopium</taxon>
    </lineage>
</organism>
<dbReference type="EMBL" id="CAMXCT010002358">
    <property type="protein sequence ID" value="CAI3997597.1"/>
    <property type="molecule type" value="Genomic_DNA"/>
</dbReference>
<reference evidence="3" key="1">
    <citation type="submission" date="2022-10" db="EMBL/GenBank/DDBJ databases">
        <authorList>
            <person name="Chen Y."/>
            <person name="Dougan E. K."/>
            <person name="Chan C."/>
            <person name="Rhodes N."/>
            <person name="Thang M."/>
        </authorList>
    </citation>
    <scope>NUCLEOTIDE SEQUENCE</scope>
</reference>
<feature type="region of interest" description="Disordered" evidence="1">
    <location>
        <begin position="1485"/>
        <end position="1515"/>
    </location>
</feature>
<evidence type="ECO:0000313" key="3">
    <source>
        <dbReference type="EMBL" id="CAI3997597.1"/>
    </source>
</evidence>
<dbReference type="EMBL" id="CAMXCT020002358">
    <property type="protein sequence ID" value="CAL1150972.1"/>
    <property type="molecule type" value="Genomic_DNA"/>
</dbReference>
<proteinExistence type="predicted"/>
<keyword evidence="5" id="KW-1185">Reference proteome</keyword>
<dbReference type="GO" id="GO:0008081">
    <property type="term" value="F:phosphoric diester hydrolase activity"/>
    <property type="evidence" value="ECO:0007669"/>
    <property type="project" value="InterPro"/>
</dbReference>
<sequence length="1515" mass="168052">MGHPAVWPWALPSEADESSTKALQGSDGVLKSTGGAGPSLFEQCLPFVWERLRDARKGAIPREHRDGTEVQFLYRDNYVTVVHVQTGEEIRVGMLNGPGGIREPSPGLDVSLLIASCCSKVQEPMVLEGRAPQNPGLYMIWRWERSFEEFRPPDPDDFADLHAKPSADWSCFLAWMVVDSGQSSNPDELIEGTLFEAADQGHASDPETGGPITATDPLLQDGEPNESLVVDYVGDEPHGGPVSSGQLTVHVRLVSGFKCNVSAHAEDTVKSLSDRCMKAMGFLAHPPIFAQLVLGDTKLTDHQILGECGVDDGADVLLLLANLPPGLSELGFSEKHPKILRAYFDQHSVAHTDFMDEDQGVWDQLRTRRRHLMQRLDGNGRDVDVRLFRGDLPTTVLHAHPGEQVQVRATGSVQNADLGTNIVQVLLGVDTKVSAELYEGIPRTKEAFERKVNIRAPEQGGIYMIWKSLWERYTMEQALRDFSLGNQQVRPNLVWNDFVAWLVVEIEVEVRDECGICKQIAASPDISVRQLKHNFSRASGLQHEGKMLIFGKKVPSDTWMLANCGVRDGCKLDLIQISNSWPWALCKDSSWQTFKDMGRTLVFGEANFGAAGPAAVLGFMTQLCDGEHCWTIRIHDEAAMVGFVTDTWLQSAPGDAAGPGCWFQQVEATNSDLLLLLKLKGTIASVTVKRAEEGASEMLAIFPVDFAGAPHFGMTLHPAVYSQCECGEIATILSYEGPQPHPVEKANDITNVTCHLQLSSCDSHSLDCSSLCKAVFTLPTGQLQIPCKNKDRISQLCLELASKLQLSPHQISLQDLFTSQPLVDVPLVTETVGNTADAGDALPEMPLQEMDAGAHFSRAFQGILVSEDGDFYLTCQWTPKQSCNEDFLVNLMRRALADPACVGVHVNTLTGKGGLSYDAQLVRHWPPRNIFQISGTTSVQYSGQEGIWRGTGPPVPYLISNGWKTCYKTRITVVCGLLFGQKERLPFTVWCGVLGGPDFVIPCTEVDTVATVRKALAKRLCRQPHQVEFRNIAGRMLKTTEPMHTMASVATQIEVANATSLHLQAVIEQEGSTTRFLPNNPKEWIEAKSSTSSYLSSPRRLSQVTFRFEVTGIELIFRCNQKAFTSTDDHSLYLHALPVSWCNGHDGHVKSLLHVAIQFSAASHNIFRIVQFSSQDWMVQIKDNVALSQLIIPGIYHNKKTLGDVMYHLQGGKRAFEAPFDTLEELMAVMTVCRSFLSSQPTEAVFIFLMNPSKDTKAAFEYIESSWSNVLWWFSMDDRKIGAAVTKVKHARGKIVLISGRSEDALHYLPDLSTMAASERRDFHLGTIRSASPDQLCKLMDQLGNIKEAGDKPHHDNRLRIVFLDSQCSQEIVTLVACHNSLMPSYVPCPSDNHGFFGRAELVDLTTPGLGNCSCSDKECKPCEYANRDLWHRLDAESQDSSHTRCAAKRLGNFCFLCNTCLHLRDDCTVEQRCHCQCHVFGRPQRGGTKRGKKHRDRFWEKYGKQPHDMTSQDH</sequence>
<feature type="compositionally biased region" description="Basic and acidic residues" evidence="1">
    <location>
        <begin position="1498"/>
        <end position="1515"/>
    </location>
</feature>
<feature type="domain" description="Ubiquitin-like" evidence="2">
    <location>
        <begin position="504"/>
        <end position="575"/>
    </location>
</feature>
<dbReference type="Gene3D" id="3.10.20.90">
    <property type="entry name" value="Phosphatidylinositol 3-kinase Catalytic Subunit, Chain A, domain 1"/>
    <property type="match status" value="1"/>
</dbReference>
<dbReference type="EMBL" id="CAMXCT030002358">
    <property type="protein sequence ID" value="CAL4784909.1"/>
    <property type="molecule type" value="Genomic_DNA"/>
</dbReference>
<gene>
    <name evidence="3" type="ORF">C1SCF055_LOCUS23967</name>
</gene>
<evidence type="ECO:0000313" key="4">
    <source>
        <dbReference type="EMBL" id="CAL1150972.1"/>
    </source>
</evidence>
<feature type="region of interest" description="Disordered" evidence="1">
    <location>
        <begin position="200"/>
        <end position="221"/>
    </location>
</feature>
<evidence type="ECO:0000313" key="5">
    <source>
        <dbReference type="Proteomes" id="UP001152797"/>
    </source>
</evidence>
<protein>
    <recommendedName>
        <fullName evidence="2">Ubiquitin-like domain-containing protein</fullName>
    </recommendedName>
</protein>
<evidence type="ECO:0000259" key="2">
    <source>
        <dbReference type="PROSITE" id="PS50053"/>
    </source>
</evidence>
<feature type="domain" description="Ubiquitin-like" evidence="2">
    <location>
        <begin position="247"/>
        <end position="320"/>
    </location>
</feature>
<dbReference type="PROSITE" id="PS50053">
    <property type="entry name" value="UBIQUITIN_2"/>
    <property type="match status" value="2"/>
</dbReference>
<evidence type="ECO:0000256" key="1">
    <source>
        <dbReference type="SAM" id="MobiDB-lite"/>
    </source>
</evidence>
<dbReference type="Proteomes" id="UP001152797">
    <property type="component" value="Unassembled WGS sequence"/>
</dbReference>
<dbReference type="InterPro" id="IPR017946">
    <property type="entry name" value="PLC-like_Pdiesterase_TIM-brl"/>
</dbReference>
<accession>A0A9P1G519</accession>
<reference evidence="4" key="2">
    <citation type="submission" date="2024-04" db="EMBL/GenBank/DDBJ databases">
        <authorList>
            <person name="Chen Y."/>
            <person name="Shah S."/>
            <person name="Dougan E. K."/>
            <person name="Thang M."/>
            <person name="Chan C."/>
        </authorList>
    </citation>
    <scope>NUCLEOTIDE SEQUENCE [LARGE SCALE GENOMIC DNA]</scope>
</reference>
<name>A0A9P1G519_9DINO</name>
<dbReference type="GO" id="GO:0006629">
    <property type="term" value="P:lipid metabolic process"/>
    <property type="evidence" value="ECO:0007669"/>
    <property type="project" value="InterPro"/>
</dbReference>
<dbReference type="SUPFAM" id="SSF54236">
    <property type="entry name" value="Ubiquitin-like"/>
    <property type="match status" value="2"/>
</dbReference>
<dbReference type="InterPro" id="IPR000626">
    <property type="entry name" value="Ubiquitin-like_dom"/>
</dbReference>
<dbReference type="Gene3D" id="3.20.20.190">
    <property type="entry name" value="Phosphatidylinositol (PI) phosphodiesterase"/>
    <property type="match status" value="1"/>
</dbReference>
<feature type="compositionally biased region" description="Basic residues" evidence="1">
    <location>
        <begin position="1488"/>
        <end position="1497"/>
    </location>
</feature>
<dbReference type="CDD" id="cd17039">
    <property type="entry name" value="Ubl_ubiquitin_like"/>
    <property type="match status" value="2"/>
</dbReference>
<dbReference type="InterPro" id="IPR029071">
    <property type="entry name" value="Ubiquitin-like_domsf"/>
</dbReference>